<keyword evidence="3" id="KW-0238">DNA-binding</keyword>
<evidence type="ECO:0000313" key="6">
    <source>
        <dbReference type="Proteomes" id="UP000320244"/>
    </source>
</evidence>
<evidence type="ECO:0000256" key="2">
    <source>
        <dbReference type="ARBA" id="ARBA00023015"/>
    </source>
</evidence>
<keyword evidence="4" id="KW-0804">Transcription</keyword>
<dbReference type="AlphaFoldDB" id="A0A563DZT4"/>
<dbReference type="EMBL" id="VCQV01000017">
    <property type="protein sequence ID" value="TWP35746.1"/>
    <property type="molecule type" value="Genomic_DNA"/>
</dbReference>
<comment type="caution">
    <text evidence="5">The sequence shown here is derived from an EMBL/GenBank/DDBJ whole genome shotgun (WGS) entry which is preliminary data.</text>
</comment>
<evidence type="ECO:0000256" key="1">
    <source>
        <dbReference type="ARBA" id="ARBA00011046"/>
    </source>
</evidence>
<dbReference type="RefSeq" id="WP_146317220.1">
    <property type="nucleotide sequence ID" value="NZ_VCQV01000017.1"/>
</dbReference>
<dbReference type="InterPro" id="IPR005650">
    <property type="entry name" value="BlaI_family"/>
</dbReference>
<keyword evidence="6" id="KW-1185">Reference proteome</keyword>
<dbReference type="InterPro" id="IPR036390">
    <property type="entry name" value="WH_DNA-bd_sf"/>
</dbReference>
<reference evidence="5 6" key="2">
    <citation type="submission" date="2019-08" db="EMBL/GenBank/DDBJ databases">
        <title>Jejuicoccus antrihumi gen. nov., sp. nov., a new member of the family Dermacoccaceae isolated from a cave.</title>
        <authorList>
            <person name="Schumann P."/>
            <person name="Kim I.S."/>
        </authorList>
    </citation>
    <scope>NUCLEOTIDE SEQUENCE [LARGE SCALE GENOMIC DNA]</scope>
    <source>
        <strain evidence="5 6">C5-26</strain>
    </source>
</reference>
<dbReference type="OrthoDB" id="9813987at2"/>
<evidence type="ECO:0000256" key="4">
    <source>
        <dbReference type="ARBA" id="ARBA00023163"/>
    </source>
</evidence>
<dbReference type="SUPFAM" id="SSF46785">
    <property type="entry name" value="Winged helix' DNA-binding domain"/>
    <property type="match status" value="1"/>
</dbReference>
<gene>
    <name evidence="5" type="ORF">FGL98_13145</name>
</gene>
<organism evidence="5 6">
    <name type="scientific">Leekyejoonella antrihumi</name>
    <dbReference type="NCBI Taxonomy" id="1660198"/>
    <lineage>
        <taxon>Bacteria</taxon>
        <taxon>Bacillati</taxon>
        <taxon>Actinomycetota</taxon>
        <taxon>Actinomycetes</taxon>
        <taxon>Micrococcales</taxon>
        <taxon>Dermacoccaceae</taxon>
        <taxon>Leekyejoonella</taxon>
    </lineage>
</organism>
<name>A0A563DZT4_9MICO</name>
<dbReference type="Gene3D" id="6.10.140.850">
    <property type="match status" value="1"/>
</dbReference>
<dbReference type="Gene3D" id="1.10.10.10">
    <property type="entry name" value="Winged helix-like DNA-binding domain superfamily/Winged helix DNA-binding domain"/>
    <property type="match status" value="1"/>
</dbReference>
<evidence type="ECO:0000256" key="3">
    <source>
        <dbReference type="ARBA" id="ARBA00023125"/>
    </source>
</evidence>
<dbReference type="GO" id="GO:0045892">
    <property type="term" value="P:negative regulation of DNA-templated transcription"/>
    <property type="evidence" value="ECO:0007669"/>
    <property type="project" value="InterPro"/>
</dbReference>
<dbReference type="Pfam" id="PF03965">
    <property type="entry name" value="Penicillinase_R"/>
    <property type="match status" value="1"/>
</dbReference>
<comment type="similarity">
    <text evidence="1">Belongs to the BlaI transcriptional regulatory family.</text>
</comment>
<proteinExistence type="inferred from homology"/>
<keyword evidence="2" id="KW-0805">Transcription regulation</keyword>
<protein>
    <submittedName>
        <fullName evidence="5">BlaI/MecI/CopY family transcriptional regulator</fullName>
    </submittedName>
</protein>
<evidence type="ECO:0000313" key="5">
    <source>
        <dbReference type="EMBL" id="TWP35746.1"/>
    </source>
</evidence>
<reference evidence="5 6" key="1">
    <citation type="submission" date="2019-05" db="EMBL/GenBank/DDBJ databases">
        <authorList>
            <person name="Lee S.D."/>
        </authorList>
    </citation>
    <scope>NUCLEOTIDE SEQUENCE [LARGE SCALE GENOMIC DNA]</scope>
    <source>
        <strain evidence="5 6">C5-26</strain>
    </source>
</reference>
<sequence>MAGQGKLERAILRALWEHPDGMTARQVADVLPGRDRATTTVLTVLDRLRQKDLATRDELTRPHIYRAAISREDYIAAMMLDALGQTADRDAALTRFLGGVTDTDTAHLRRALRRARPPQ</sequence>
<dbReference type="Proteomes" id="UP000320244">
    <property type="component" value="Unassembled WGS sequence"/>
</dbReference>
<dbReference type="GO" id="GO:0003677">
    <property type="term" value="F:DNA binding"/>
    <property type="evidence" value="ECO:0007669"/>
    <property type="project" value="UniProtKB-KW"/>
</dbReference>
<dbReference type="InterPro" id="IPR036388">
    <property type="entry name" value="WH-like_DNA-bd_sf"/>
</dbReference>
<accession>A0A563DZT4</accession>